<dbReference type="GO" id="GO:0043093">
    <property type="term" value="P:FtsZ-dependent cytokinesis"/>
    <property type="evidence" value="ECO:0007669"/>
    <property type="project" value="UniProtKB-UniRule"/>
</dbReference>
<dbReference type="OrthoDB" id="9790370at2"/>
<dbReference type="Pfam" id="PF08478">
    <property type="entry name" value="POTRA_1"/>
    <property type="match status" value="1"/>
</dbReference>
<dbReference type="PROSITE" id="PS51779">
    <property type="entry name" value="POTRA"/>
    <property type="match status" value="1"/>
</dbReference>
<comment type="subcellular location">
    <subcellularLocation>
        <location evidence="9">Cell inner membrane</location>
        <topology evidence="9">Single-pass type II membrane protein</topology>
    </subcellularLocation>
    <subcellularLocation>
        <location evidence="1">Membrane</location>
    </subcellularLocation>
    <text evidence="9">Localizes to the division septum.</text>
</comment>
<evidence type="ECO:0000256" key="7">
    <source>
        <dbReference type="ARBA" id="ARBA00023136"/>
    </source>
</evidence>
<keyword evidence="3 9" id="KW-0997">Cell inner membrane</keyword>
<keyword evidence="12" id="KW-1185">Reference proteome</keyword>
<dbReference type="InterPro" id="IPR034746">
    <property type="entry name" value="POTRA"/>
</dbReference>
<evidence type="ECO:0000259" key="10">
    <source>
        <dbReference type="PROSITE" id="PS51779"/>
    </source>
</evidence>
<feature type="transmembrane region" description="Helical" evidence="9">
    <location>
        <begin position="20"/>
        <end position="44"/>
    </location>
</feature>
<keyword evidence="7 9" id="KW-0472">Membrane</keyword>
<comment type="caution">
    <text evidence="11">The sequence shown here is derived from an EMBL/GenBank/DDBJ whole genome shotgun (WGS) entry which is preliminary data.</text>
</comment>
<dbReference type="RefSeq" id="WP_047872704.1">
    <property type="nucleotide sequence ID" value="NZ_BMYC01000013.1"/>
</dbReference>
<dbReference type="PANTHER" id="PTHR35851">
    <property type="entry name" value="CELL DIVISION PROTEIN FTSQ"/>
    <property type="match status" value="1"/>
</dbReference>
<dbReference type="InterPro" id="IPR013685">
    <property type="entry name" value="POTRA_FtsQ_type"/>
</dbReference>
<comment type="similarity">
    <text evidence="9">Belongs to the FtsQ/DivIB family. FtsQ subfamily.</text>
</comment>
<name>A0A0J1GSE0_9GAMM</name>
<evidence type="ECO:0000256" key="4">
    <source>
        <dbReference type="ARBA" id="ARBA00022618"/>
    </source>
</evidence>
<comment type="subunit">
    <text evidence="9">Part of a complex composed of FtsB, FtsL and FtsQ.</text>
</comment>
<dbReference type="GO" id="GO:0090529">
    <property type="term" value="P:cell septum assembly"/>
    <property type="evidence" value="ECO:0007669"/>
    <property type="project" value="InterPro"/>
</dbReference>
<dbReference type="Proteomes" id="UP000036426">
    <property type="component" value="Unassembled WGS sequence"/>
</dbReference>
<evidence type="ECO:0000256" key="9">
    <source>
        <dbReference type="HAMAP-Rule" id="MF_00911"/>
    </source>
</evidence>
<keyword evidence="2 9" id="KW-1003">Cell membrane</keyword>
<dbReference type="EMBL" id="LDOV01000004">
    <property type="protein sequence ID" value="KLV02665.1"/>
    <property type="molecule type" value="Genomic_DNA"/>
</dbReference>
<keyword evidence="5 9" id="KW-0812">Transmembrane</keyword>
<accession>A0A0J1GSE0</accession>
<evidence type="ECO:0000256" key="8">
    <source>
        <dbReference type="ARBA" id="ARBA00023306"/>
    </source>
</evidence>
<dbReference type="GO" id="GO:0005886">
    <property type="term" value="C:plasma membrane"/>
    <property type="evidence" value="ECO:0007669"/>
    <property type="project" value="UniProtKB-SubCell"/>
</dbReference>
<keyword evidence="8 9" id="KW-0131">Cell cycle</keyword>
<dbReference type="Pfam" id="PF03799">
    <property type="entry name" value="FtsQ_DivIB_C"/>
    <property type="match status" value="1"/>
</dbReference>
<evidence type="ECO:0000256" key="6">
    <source>
        <dbReference type="ARBA" id="ARBA00022989"/>
    </source>
</evidence>
<dbReference type="Gene3D" id="3.10.20.310">
    <property type="entry name" value="membrane protein fhac"/>
    <property type="match status" value="1"/>
</dbReference>
<dbReference type="AlphaFoldDB" id="A0A0J1GSE0"/>
<dbReference type="InterPro" id="IPR026579">
    <property type="entry name" value="FtsQ"/>
</dbReference>
<dbReference type="GO" id="GO:0032153">
    <property type="term" value="C:cell division site"/>
    <property type="evidence" value="ECO:0007669"/>
    <property type="project" value="UniProtKB-UniRule"/>
</dbReference>
<evidence type="ECO:0000313" key="11">
    <source>
        <dbReference type="EMBL" id="KLV02665.1"/>
    </source>
</evidence>
<dbReference type="PATRIC" id="fig|754436.4.peg.437"/>
<keyword evidence="6 9" id="KW-1133">Transmembrane helix</keyword>
<keyword evidence="4 9" id="KW-0132">Cell division</keyword>
<dbReference type="InterPro" id="IPR005548">
    <property type="entry name" value="Cell_div_FtsQ/DivIB_C"/>
</dbReference>
<sequence length="252" mass="28499">MADSVLKRIPLTSPCVRKHWGGVAFFLFVIGFVIWLFSAAIHWMTDANRLPLSQLVIQGELHYLTPNDVRAGIQQLDHLGSFMTQDVDDIQHALEAMPWVARAAVRKQWPDTLKVYLVEQQPVASWDDQYLVNADGVVFTAPMAQAGKPLVALAGPDGSSQEVLSVWHEMQPLLQRAGFDIARLTLNERRAWRVWLTNGIKLELGRTDRIERLRRFISLSPDLEQQGKAIEYVDLRYDTGAAVGWVTDTEPK</sequence>
<dbReference type="Gene3D" id="3.40.50.11690">
    <property type="entry name" value="Cell division protein FtsQ/DivIB"/>
    <property type="match status" value="1"/>
</dbReference>
<evidence type="ECO:0000256" key="5">
    <source>
        <dbReference type="ARBA" id="ARBA00022692"/>
    </source>
</evidence>
<evidence type="ECO:0000256" key="2">
    <source>
        <dbReference type="ARBA" id="ARBA00022475"/>
    </source>
</evidence>
<feature type="domain" description="POTRA" evidence="10">
    <location>
        <begin position="50"/>
        <end position="120"/>
    </location>
</feature>
<evidence type="ECO:0000313" key="12">
    <source>
        <dbReference type="Proteomes" id="UP000036426"/>
    </source>
</evidence>
<organism evidence="11 12">
    <name type="scientific">Photobacterium aphoticum</name>
    <dbReference type="NCBI Taxonomy" id="754436"/>
    <lineage>
        <taxon>Bacteria</taxon>
        <taxon>Pseudomonadati</taxon>
        <taxon>Pseudomonadota</taxon>
        <taxon>Gammaproteobacteria</taxon>
        <taxon>Vibrionales</taxon>
        <taxon>Vibrionaceae</taxon>
        <taxon>Photobacterium</taxon>
    </lineage>
</organism>
<gene>
    <name evidence="9" type="primary">ftsQ</name>
    <name evidence="11" type="ORF">ABT58_02050</name>
</gene>
<dbReference type="PANTHER" id="PTHR35851:SF1">
    <property type="entry name" value="CELL DIVISION PROTEIN FTSQ"/>
    <property type="match status" value="1"/>
</dbReference>
<evidence type="ECO:0000256" key="1">
    <source>
        <dbReference type="ARBA" id="ARBA00004370"/>
    </source>
</evidence>
<dbReference type="HAMAP" id="MF_00911">
    <property type="entry name" value="FtsQ_subfam"/>
    <property type="match status" value="1"/>
</dbReference>
<reference evidence="11 12" key="1">
    <citation type="submission" date="2015-05" db="EMBL/GenBank/DDBJ databases">
        <title>Photobacterium galathea sp. nov.</title>
        <authorList>
            <person name="Machado H."/>
            <person name="Gram L."/>
        </authorList>
    </citation>
    <scope>NUCLEOTIDE SEQUENCE [LARGE SCALE GENOMIC DNA]</scope>
    <source>
        <strain evidence="11 12">DSM 25995</strain>
    </source>
</reference>
<proteinExistence type="inferred from homology"/>
<dbReference type="InterPro" id="IPR045335">
    <property type="entry name" value="FtsQ_C_sf"/>
</dbReference>
<evidence type="ECO:0000256" key="3">
    <source>
        <dbReference type="ARBA" id="ARBA00022519"/>
    </source>
</evidence>
<protein>
    <recommendedName>
        <fullName evidence="9">Cell division protein FtsQ</fullName>
    </recommendedName>
</protein>
<comment type="function">
    <text evidence="9">Essential cell division protein. May link together the upstream cell division proteins, which are predominantly cytoplasmic, with the downstream cell division proteins, which are predominantly periplasmic. May control correct divisome assembly.</text>
</comment>